<dbReference type="InterPro" id="IPR036192">
    <property type="entry name" value="Cell_div_ZapA-like_sf"/>
</dbReference>
<organism evidence="14 18">
    <name type="scientific">Enterococcus gallinarum</name>
    <dbReference type="NCBI Taxonomy" id="1353"/>
    <lineage>
        <taxon>Bacteria</taxon>
        <taxon>Bacillati</taxon>
        <taxon>Bacillota</taxon>
        <taxon>Bacilli</taxon>
        <taxon>Lactobacillales</taxon>
        <taxon>Enterococcaceae</taxon>
        <taxon>Enterococcus</taxon>
    </lineage>
</organism>
<evidence type="ECO:0000256" key="8">
    <source>
        <dbReference type="ARBA" id="ARBA00026068"/>
    </source>
</evidence>
<comment type="subcellular location">
    <subcellularLocation>
        <location evidence="1">Cytoplasm</location>
    </subcellularLocation>
</comment>
<keyword evidence="5" id="KW-0717">Septation</keyword>
<comment type="function">
    <text evidence="7">Activator of cell division through the inhibition of FtsZ GTPase activity, therefore promoting FtsZ assembly into bundles of protofilaments necessary for the formation of the division Z ring. It is recruited early at mid-cell but it is not essential for cell division.</text>
</comment>
<dbReference type="Proteomes" id="UP000516696">
    <property type="component" value="Chromosome"/>
</dbReference>
<reference evidence="11 20" key="4">
    <citation type="submission" date="2020-06" db="EMBL/GenBank/DDBJ databases">
        <title>Crossreactivity between MHC class I-restricted antigens from cancer cells and an enterococcal bacteriophage.</title>
        <authorList>
            <person name="Fluckiger A."/>
            <person name="Daillere R."/>
            <person name="Sassi M."/>
            <person name="Cattoir V."/>
            <person name="Kroemer G."/>
            <person name="Zitvogel L."/>
        </authorList>
    </citation>
    <scope>NUCLEOTIDE SEQUENCE [LARGE SCALE GENOMIC DNA]</scope>
    <source>
        <strain evidence="11 20">EG4</strain>
    </source>
</reference>
<reference evidence="13" key="5">
    <citation type="submission" date="2023-03" db="EMBL/GenBank/DDBJ databases">
        <authorList>
            <person name="Shen W."/>
            <person name="Cai J."/>
        </authorList>
    </citation>
    <scope>NUCLEOTIDE SEQUENCE</scope>
    <source>
        <strain evidence="13">K69-2</strain>
    </source>
</reference>
<evidence type="ECO:0000313" key="13">
    <source>
        <dbReference type="EMBL" id="MDT2690119.1"/>
    </source>
</evidence>
<evidence type="ECO:0000256" key="4">
    <source>
        <dbReference type="ARBA" id="ARBA00022618"/>
    </source>
</evidence>
<gene>
    <name evidence="14" type="primary">zapA</name>
    <name evidence="15" type="ORF">EGM181_04220</name>
    <name evidence="14" type="ORF">GTI89_03015</name>
    <name evidence="11" type="ORF">HWH42_00965</name>
    <name evidence="16" type="ORF">NCTC12360_01729</name>
    <name evidence="13" type="ORF">P7E30_07860</name>
    <name evidence="12" type="ORF">QRX88_09680</name>
</gene>
<dbReference type="SUPFAM" id="SSF102829">
    <property type="entry name" value="Cell division protein ZapA-like"/>
    <property type="match status" value="1"/>
</dbReference>
<dbReference type="Proteomes" id="UP000439965">
    <property type="component" value="Unassembled WGS sequence"/>
</dbReference>
<proteinExistence type="predicted"/>
<evidence type="ECO:0000313" key="15">
    <source>
        <dbReference type="EMBL" id="QOG26520.1"/>
    </source>
</evidence>
<evidence type="ECO:0000313" key="17">
    <source>
        <dbReference type="Proteomes" id="UP000254807"/>
    </source>
</evidence>
<evidence type="ECO:0000313" key="11">
    <source>
        <dbReference type="EMBL" id="MBA0971173.1"/>
    </source>
</evidence>
<evidence type="ECO:0000313" key="21">
    <source>
        <dbReference type="Proteomes" id="UP001241571"/>
    </source>
</evidence>
<protein>
    <recommendedName>
        <fullName evidence="2">Cell division protein ZapA</fullName>
    </recommendedName>
    <alternativeName>
        <fullName evidence="9">Z ring-associated protein ZapA</fullName>
    </alternativeName>
</protein>
<dbReference type="EMBL" id="CP050485">
    <property type="protein sequence ID" value="QOG26520.1"/>
    <property type="molecule type" value="Genomic_DNA"/>
</dbReference>
<dbReference type="Proteomes" id="UP001183682">
    <property type="component" value="Unassembled WGS sequence"/>
</dbReference>
<dbReference type="GO" id="GO:0000917">
    <property type="term" value="P:division septum assembly"/>
    <property type="evidence" value="ECO:0007669"/>
    <property type="project" value="UniProtKB-KW"/>
</dbReference>
<reference evidence="12 21" key="6">
    <citation type="submission" date="2023-06" db="EMBL/GenBank/DDBJ databases">
        <title>Acute promotion of culturable opportunistic pathogens and persistent increase of antibiotic resistance following antibiotic exposure in mouse gut microbiota.</title>
        <authorList>
            <person name="Li L."/>
            <person name="Wang B."/>
            <person name="Sun Y."/>
            <person name="Wang M."/>
            <person name="Xu H."/>
        </authorList>
    </citation>
    <scope>NUCLEOTIDE SEQUENCE [LARGE SCALE GENOMIC DNA]</scope>
    <source>
        <strain evidence="12 21">CRI2_2</strain>
    </source>
</reference>
<evidence type="ECO:0000256" key="6">
    <source>
        <dbReference type="ARBA" id="ARBA00023306"/>
    </source>
</evidence>
<evidence type="ECO:0000313" key="14">
    <source>
        <dbReference type="EMBL" id="MXS25049.1"/>
    </source>
</evidence>
<dbReference type="RefSeq" id="WP_003127539.1">
    <property type="nucleotide sequence ID" value="NZ_BSYC01000002.1"/>
</dbReference>
<evidence type="ECO:0000256" key="5">
    <source>
        <dbReference type="ARBA" id="ARBA00023210"/>
    </source>
</evidence>
<name>A0A1V8Z5T6_ENTGA</name>
<evidence type="ECO:0000313" key="16">
    <source>
        <dbReference type="EMBL" id="STD83265.1"/>
    </source>
</evidence>
<evidence type="ECO:0000313" key="19">
    <source>
        <dbReference type="Proteomes" id="UP000516696"/>
    </source>
</evidence>
<evidence type="ECO:0000256" key="9">
    <source>
        <dbReference type="ARBA" id="ARBA00033158"/>
    </source>
</evidence>
<dbReference type="Proteomes" id="UP000571857">
    <property type="component" value="Unassembled WGS sequence"/>
</dbReference>
<dbReference type="InterPro" id="IPR007838">
    <property type="entry name" value="Cell_div_ZapA-like"/>
</dbReference>
<dbReference type="EMBL" id="JABXJK010000004">
    <property type="protein sequence ID" value="MBA0971173.1"/>
    <property type="molecule type" value="Genomic_DNA"/>
</dbReference>
<keyword evidence="10" id="KW-0175">Coiled coil</keyword>
<keyword evidence="6" id="KW-0131">Cell cycle</keyword>
<dbReference type="InterPro" id="IPR053712">
    <property type="entry name" value="Bac_CellDiv_Activator"/>
</dbReference>
<dbReference type="GO" id="GO:0030428">
    <property type="term" value="C:cell septum"/>
    <property type="evidence" value="ECO:0007669"/>
    <property type="project" value="TreeGrafter"/>
</dbReference>
<accession>A0A1V8Z5T6</accession>
<dbReference type="GO" id="GO:0043093">
    <property type="term" value="P:FtsZ-dependent cytokinesis"/>
    <property type="evidence" value="ECO:0007669"/>
    <property type="project" value="TreeGrafter"/>
</dbReference>
<evidence type="ECO:0000313" key="12">
    <source>
        <dbReference type="EMBL" id="MDL4935983.1"/>
    </source>
</evidence>
<evidence type="ECO:0000313" key="18">
    <source>
        <dbReference type="Proteomes" id="UP000439965"/>
    </source>
</evidence>
<evidence type="ECO:0000256" key="1">
    <source>
        <dbReference type="ARBA" id="ARBA00004496"/>
    </source>
</evidence>
<evidence type="ECO:0000313" key="20">
    <source>
        <dbReference type="Proteomes" id="UP000571857"/>
    </source>
</evidence>
<keyword evidence="17" id="KW-1185">Reference proteome</keyword>
<evidence type="ECO:0000256" key="7">
    <source>
        <dbReference type="ARBA" id="ARBA00024910"/>
    </source>
</evidence>
<keyword evidence="3" id="KW-0963">Cytoplasm</keyword>
<reference evidence="16 17" key="1">
    <citation type="submission" date="2018-06" db="EMBL/GenBank/DDBJ databases">
        <authorList>
            <consortium name="Pathogen Informatics"/>
            <person name="Doyle S."/>
        </authorList>
    </citation>
    <scope>NUCLEOTIDE SEQUENCE [LARGE SCALE GENOMIC DNA]</scope>
    <source>
        <strain evidence="16 17">NCTC12360</strain>
    </source>
</reference>
<dbReference type="EMBL" id="JARPZN010000004">
    <property type="protein sequence ID" value="MDT2690119.1"/>
    <property type="molecule type" value="Genomic_DNA"/>
</dbReference>
<dbReference type="OrthoDB" id="2139724at2"/>
<sequence>MTEQKKRYKAVIANQSYTIIGRESKQHMDMVTKLVNDQLTEIMGLSSQVDKEQAAILLAINAISDQLKKQEQVLSLQNKVEELRSQAIKATELENRIKRIEAIESEARQVLDETGRGDVEIHNHVEAQQILNEQRKRKIQEKAAHG</sequence>
<dbReference type="GO" id="GO:0032153">
    <property type="term" value="C:cell division site"/>
    <property type="evidence" value="ECO:0007669"/>
    <property type="project" value="TreeGrafter"/>
</dbReference>
<dbReference type="EMBL" id="WVTI01000002">
    <property type="protein sequence ID" value="MXS25049.1"/>
    <property type="molecule type" value="Genomic_DNA"/>
</dbReference>
<dbReference type="AlphaFoldDB" id="A0A1V8Z5T6"/>
<dbReference type="PANTHER" id="PTHR34981:SF1">
    <property type="entry name" value="CELL DIVISION PROTEIN ZAPA"/>
    <property type="match status" value="1"/>
</dbReference>
<dbReference type="GO" id="GO:0000921">
    <property type="term" value="P:septin ring assembly"/>
    <property type="evidence" value="ECO:0007669"/>
    <property type="project" value="TreeGrafter"/>
</dbReference>
<dbReference type="PANTHER" id="PTHR34981">
    <property type="entry name" value="CELL DIVISION PROTEIN ZAPA"/>
    <property type="match status" value="1"/>
</dbReference>
<dbReference type="EMBL" id="UFYW01000001">
    <property type="protein sequence ID" value="STD83265.1"/>
    <property type="molecule type" value="Genomic_DNA"/>
</dbReference>
<dbReference type="Pfam" id="PF05164">
    <property type="entry name" value="ZapA"/>
    <property type="match status" value="1"/>
</dbReference>
<evidence type="ECO:0000256" key="10">
    <source>
        <dbReference type="SAM" id="Coils"/>
    </source>
</evidence>
<reference evidence="14 18" key="2">
    <citation type="submission" date="2019-04" db="EMBL/GenBank/DDBJ databases">
        <title>Step-wise assembly of the neonatal virome modulated by breast feeding.</title>
        <authorList>
            <person name="Liang G."/>
            <person name="Bushman F."/>
        </authorList>
    </citation>
    <scope>NUCLEOTIDE SEQUENCE [LARGE SCALE GENOMIC DNA]</scope>
    <source>
        <strain evidence="14 18">E3404</strain>
    </source>
</reference>
<comment type="subunit">
    <text evidence="8">Homodimer. Interacts with FtsZ.</text>
</comment>
<dbReference type="GeneID" id="93223256"/>
<dbReference type="EMBL" id="JASUBT010000006">
    <property type="protein sequence ID" value="MDL4935983.1"/>
    <property type="molecule type" value="Genomic_DNA"/>
</dbReference>
<evidence type="ECO:0000256" key="2">
    <source>
        <dbReference type="ARBA" id="ARBA00015195"/>
    </source>
</evidence>
<dbReference type="GO" id="GO:0005829">
    <property type="term" value="C:cytosol"/>
    <property type="evidence" value="ECO:0007669"/>
    <property type="project" value="TreeGrafter"/>
</dbReference>
<dbReference type="Gene3D" id="6.10.250.790">
    <property type="match status" value="1"/>
</dbReference>
<dbReference type="Proteomes" id="UP000254807">
    <property type="component" value="Unassembled WGS sequence"/>
</dbReference>
<dbReference type="Proteomes" id="UP001241571">
    <property type="component" value="Unassembled WGS sequence"/>
</dbReference>
<evidence type="ECO:0000256" key="3">
    <source>
        <dbReference type="ARBA" id="ARBA00022490"/>
    </source>
</evidence>
<keyword evidence="4 14" id="KW-0132">Cell division</keyword>
<reference evidence="15 19" key="3">
    <citation type="submission" date="2020-03" db="EMBL/GenBank/DDBJ databases">
        <title>Characterization of ganglioside-mimicking enterococci.</title>
        <authorList>
            <person name="Patry R.T."/>
            <person name="Nothaft H."/>
            <person name="Bridger R."/>
            <person name="Shajahan A."/>
            <person name="Huynh S."/>
            <person name="Sanchez S."/>
            <person name="Azadi P."/>
            <person name="Cooper K."/>
            <person name="Miller W.G."/>
            <person name="Parker C.T."/>
            <person name="Wells L."/>
            <person name="Szymanski C.M."/>
        </authorList>
    </citation>
    <scope>NUCLEOTIDE SEQUENCE [LARGE SCALE GENOMIC DNA]</scope>
    <source>
        <strain evidence="15 19">EGM181</strain>
    </source>
</reference>
<feature type="coiled-coil region" evidence="10">
    <location>
        <begin position="66"/>
        <end position="113"/>
    </location>
</feature>